<dbReference type="RefSeq" id="WP_168027464.1">
    <property type="nucleotide sequence ID" value="NZ_JAAVNE010000003.1"/>
</dbReference>
<dbReference type="InterPro" id="IPR005618">
    <property type="entry name" value="OMPW"/>
</dbReference>
<keyword evidence="4" id="KW-1185">Reference proteome</keyword>
<evidence type="ECO:0000256" key="1">
    <source>
        <dbReference type="ARBA" id="ARBA00009330"/>
    </source>
</evidence>
<dbReference type="Gene3D" id="2.40.160.20">
    <property type="match status" value="1"/>
</dbReference>
<evidence type="ECO:0000313" key="4">
    <source>
        <dbReference type="Proteomes" id="UP000787635"/>
    </source>
</evidence>
<organism evidence="3 4">
    <name type="scientific">Falsiroseomonas selenitidurans</name>
    <dbReference type="NCBI Taxonomy" id="2716335"/>
    <lineage>
        <taxon>Bacteria</taxon>
        <taxon>Pseudomonadati</taxon>
        <taxon>Pseudomonadota</taxon>
        <taxon>Alphaproteobacteria</taxon>
        <taxon>Acetobacterales</taxon>
        <taxon>Roseomonadaceae</taxon>
        <taxon>Falsiroseomonas</taxon>
    </lineage>
</organism>
<keyword evidence="2" id="KW-0732">Signal</keyword>
<protein>
    <submittedName>
        <fullName evidence="3">OmpW family protein</fullName>
    </submittedName>
</protein>
<accession>A0ABX1DZN4</accession>
<dbReference type="Proteomes" id="UP000787635">
    <property type="component" value="Unassembled WGS sequence"/>
</dbReference>
<comment type="caution">
    <text evidence="3">The sequence shown here is derived from an EMBL/GenBank/DDBJ whole genome shotgun (WGS) entry which is preliminary data.</text>
</comment>
<feature type="signal peptide" evidence="2">
    <location>
        <begin position="1"/>
        <end position="26"/>
    </location>
</feature>
<evidence type="ECO:0000313" key="3">
    <source>
        <dbReference type="EMBL" id="NKC29835.1"/>
    </source>
</evidence>
<reference evidence="3 4" key="1">
    <citation type="submission" date="2020-03" db="EMBL/GenBank/DDBJ databases">
        <title>Roseomonas selenitidurans sp. nov. isolated from urban soil.</title>
        <authorList>
            <person name="Liu H."/>
        </authorList>
    </citation>
    <scope>NUCLEOTIDE SEQUENCE [LARGE SCALE GENOMIC DNA]</scope>
    <source>
        <strain evidence="3 4">BU-1</strain>
    </source>
</reference>
<dbReference type="PANTHER" id="PTHR36920">
    <property type="match status" value="1"/>
</dbReference>
<comment type="similarity">
    <text evidence="1">Belongs to the OmpW/AlkL family.</text>
</comment>
<feature type="chain" id="PRO_5047347187" evidence="2">
    <location>
        <begin position="27"/>
        <end position="218"/>
    </location>
</feature>
<evidence type="ECO:0000256" key="2">
    <source>
        <dbReference type="SAM" id="SignalP"/>
    </source>
</evidence>
<name>A0ABX1DZN4_9PROT</name>
<sequence length="218" mass="22864">MKRMICAAALAGAVMAGPLLPAPAQAQQDVRGKQAGDLVLGASLIGVLPSNGGSTSIGGTPHASATATPQLDLTYFLTPNFAVNVIAATSRHDVSVRGLAGGEIELGRVWALPPTVTLQYHPLPASRFSPYLGIGVNYTVFYGEGGSRSAGITHVDVENAWGFAVNAGVDYEITPSWVANVDVKRLWLQPDVRVNRGAVTGQAELDPWIVGAGVRYRF</sequence>
<dbReference type="Pfam" id="PF03922">
    <property type="entry name" value="OmpW"/>
    <property type="match status" value="1"/>
</dbReference>
<dbReference type="EMBL" id="JAAVNE010000003">
    <property type="protein sequence ID" value="NKC29835.1"/>
    <property type="molecule type" value="Genomic_DNA"/>
</dbReference>
<dbReference type="PANTHER" id="PTHR36920:SF1">
    <property type="entry name" value="OUTER MEMBRANE PROTEIN W"/>
    <property type="match status" value="1"/>
</dbReference>
<gene>
    <name evidence="3" type="ORF">HEQ75_03095</name>
</gene>
<dbReference type="SUPFAM" id="SSF56925">
    <property type="entry name" value="OMPA-like"/>
    <property type="match status" value="1"/>
</dbReference>
<dbReference type="InterPro" id="IPR011250">
    <property type="entry name" value="OMP/PagP_B-barrel"/>
</dbReference>
<proteinExistence type="inferred from homology"/>